<reference evidence="11 12" key="1">
    <citation type="submission" date="2021-02" db="EMBL/GenBank/DDBJ databases">
        <authorList>
            <person name="Lee D.-H."/>
        </authorList>
    </citation>
    <scope>NUCLEOTIDE SEQUENCE [LARGE SCALE GENOMIC DNA]</scope>
    <source>
        <strain evidence="11 12">UL073</strain>
    </source>
</reference>
<feature type="binding site" evidence="7">
    <location>
        <position position="209"/>
    </location>
    <ligand>
        <name>substrate</name>
    </ligand>
</feature>
<dbReference type="EC" id="1.1.1.49" evidence="7"/>
<dbReference type="Proteomes" id="UP000717995">
    <property type="component" value="Unassembled WGS sequence"/>
</dbReference>
<feature type="binding site" evidence="7">
    <location>
        <position position="213"/>
    </location>
    <ligand>
        <name>substrate</name>
    </ligand>
</feature>
<feature type="binding site" evidence="7">
    <location>
        <position position="376"/>
    </location>
    <ligand>
        <name>substrate</name>
    </ligand>
</feature>
<feature type="binding site" evidence="7">
    <location>
        <begin position="124"/>
        <end position="125"/>
    </location>
    <ligand>
        <name>NADP(+)</name>
        <dbReference type="ChEBI" id="CHEBI:58349"/>
    </ligand>
</feature>
<evidence type="ECO:0000313" key="11">
    <source>
        <dbReference type="EMBL" id="MBM7063409.1"/>
    </source>
</evidence>
<evidence type="ECO:0000256" key="2">
    <source>
        <dbReference type="ARBA" id="ARBA00009975"/>
    </source>
</evidence>
<feature type="binding site" evidence="7">
    <location>
        <position position="371"/>
    </location>
    <ligand>
        <name>substrate</name>
    </ligand>
</feature>
<keyword evidence="4 7" id="KW-0521">NADP</keyword>
<gene>
    <name evidence="7" type="primary">zwf</name>
    <name evidence="11" type="ORF">JQX08_22035</name>
</gene>
<dbReference type="InterPro" id="IPR001282">
    <property type="entry name" value="G6P_DH"/>
</dbReference>
<dbReference type="PANTHER" id="PTHR23429:SF0">
    <property type="entry name" value="GLUCOSE-6-PHOSPHATE 1-DEHYDROGENASE"/>
    <property type="match status" value="1"/>
</dbReference>
<feature type="binding site" evidence="7">
    <location>
        <position position="266"/>
    </location>
    <ligand>
        <name>substrate</name>
    </ligand>
</feature>
<feature type="domain" description="Glucose-6-phosphate dehydrogenase C-terminal" evidence="10">
    <location>
        <begin position="220"/>
        <end position="514"/>
    </location>
</feature>
<dbReference type="InterPro" id="IPR036291">
    <property type="entry name" value="NAD(P)-bd_dom_sf"/>
</dbReference>
<dbReference type="EMBL" id="JAFEUP010000008">
    <property type="protein sequence ID" value="MBM7063409.1"/>
    <property type="molecule type" value="Genomic_DNA"/>
</dbReference>
<evidence type="ECO:0000256" key="1">
    <source>
        <dbReference type="ARBA" id="ARBA00004937"/>
    </source>
</evidence>
<dbReference type="InterPro" id="IPR022674">
    <property type="entry name" value="G6P_DH_NAD-bd"/>
</dbReference>
<dbReference type="Pfam" id="PF00479">
    <property type="entry name" value="G6PD_N"/>
    <property type="match status" value="1"/>
</dbReference>
<evidence type="ECO:0000259" key="10">
    <source>
        <dbReference type="Pfam" id="PF02781"/>
    </source>
</evidence>
<dbReference type="PROSITE" id="PS00069">
    <property type="entry name" value="G6P_DEHYDROGENASE"/>
    <property type="match status" value="1"/>
</dbReference>
<keyword evidence="6 7" id="KW-0119">Carbohydrate metabolism</keyword>
<dbReference type="InterPro" id="IPR022675">
    <property type="entry name" value="G6P_DH_C"/>
</dbReference>
<comment type="caution">
    <text evidence="11">The sequence shown here is derived from an EMBL/GenBank/DDBJ whole genome shotgun (WGS) entry which is preliminary data.</text>
</comment>
<dbReference type="NCBIfam" id="NF009492">
    <property type="entry name" value="PRK12853.1-3"/>
    <property type="match status" value="1"/>
</dbReference>
<dbReference type="PRINTS" id="PR00079">
    <property type="entry name" value="G6PDHDRGNASE"/>
</dbReference>
<dbReference type="HAMAP" id="MF_00966">
    <property type="entry name" value="G6PD"/>
    <property type="match status" value="1"/>
</dbReference>
<feature type="domain" description="Glucose-6-phosphate dehydrogenase NAD-binding" evidence="9">
    <location>
        <begin position="45"/>
        <end position="218"/>
    </location>
</feature>
<feature type="binding site" evidence="7">
    <location>
        <position position="179"/>
    </location>
    <ligand>
        <name>NADP(+)</name>
        <dbReference type="ChEBI" id="CHEBI:58349"/>
    </ligand>
</feature>
<dbReference type="SUPFAM" id="SSF51735">
    <property type="entry name" value="NAD(P)-binding Rossmann-fold domains"/>
    <property type="match status" value="1"/>
</dbReference>
<comment type="caution">
    <text evidence="7">Lacks conserved residue(s) required for the propagation of feature annotation.</text>
</comment>
<dbReference type="SUPFAM" id="SSF55347">
    <property type="entry name" value="Glyceraldehyde-3-phosphate dehydrogenase-like, C-terminal domain"/>
    <property type="match status" value="1"/>
</dbReference>
<feature type="binding site" evidence="7">
    <location>
        <position position="247"/>
    </location>
    <ligand>
        <name>substrate</name>
    </ligand>
</feature>
<evidence type="ECO:0000259" key="9">
    <source>
        <dbReference type="Pfam" id="PF00479"/>
    </source>
</evidence>
<protein>
    <recommendedName>
        <fullName evidence="7">Glucose-6-phosphate 1-dehydrogenase</fullName>
        <shortName evidence="7">G6PD</shortName>
        <ecNumber evidence="7">1.1.1.49</ecNumber>
    </recommendedName>
</protein>
<comment type="catalytic activity">
    <reaction evidence="7">
        <text>D-glucose 6-phosphate + NADP(+) = 6-phospho-D-glucono-1,5-lactone + NADPH + H(+)</text>
        <dbReference type="Rhea" id="RHEA:15841"/>
        <dbReference type="ChEBI" id="CHEBI:15378"/>
        <dbReference type="ChEBI" id="CHEBI:57783"/>
        <dbReference type="ChEBI" id="CHEBI:57955"/>
        <dbReference type="ChEBI" id="CHEBI:58349"/>
        <dbReference type="ChEBI" id="CHEBI:61548"/>
        <dbReference type="EC" id="1.1.1.49"/>
    </reaction>
</comment>
<accession>A0ABS2IK36</accession>
<evidence type="ECO:0000256" key="4">
    <source>
        <dbReference type="ARBA" id="ARBA00022857"/>
    </source>
</evidence>
<dbReference type="PANTHER" id="PTHR23429">
    <property type="entry name" value="GLUCOSE-6-PHOSPHATE 1-DEHYDROGENASE G6PD"/>
    <property type="match status" value="1"/>
</dbReference>
<feature type="compositionally biased region" description="Basic and acidic residues" evidence="8">
    <location>
        <begin position="505"/>
        <end position="515"/>
    </location>
</feature>
<dbReference type="Gene3D" id="3.40.50.720">
    <property type="entry name" value="NAD(P)-binding Rossmann-like Domain"/>
    <property type="match status" value="1"/>
</dbReference>
<evidence type="ECO:0000256" key="7">
    <source>
        <dbReference type="HAMAP-Rule" id="MF_00966"/>
    </source>
</evidence>
<organism evidence="11 12">
    <name type="scientific">Zestomonas insulae</name>
    <dbReference type="NCBI Taxonomy" id="2809017"/>
    <lineage>
        <taxon>Bacteria</taxon>
        <taxon>Pseudomonadati</taxon>
        <taxon>Pseudomonadota</taxon>
        <taxon>Gammaproteobacteria</taxon>
        <taxon>Pseudomonadales</taxon>
        <taxon>Pseudomonadaceae</taxon>
        <taxon>Zestomonas</taxon>
    </lineage>
</organism>
<evidence type="ECO:0000256" key="6">
    <source>
        <dbReference type="ARBA" id="ARBA00023277"/>
    </source>
</evidence>
<comment type="function">
    <text evidence="7">Catalyzes the oxidation of glucose 6-phosphate to 6-phosphogluconolactone.</text>
</comment>
<evidence type="ECO:0000256" key="5">
    <source>
        <dbReference type="ARBA" id="ARBA00023002"/>
    </source>
</evidence>
<evidence type="ECO:0000256" key="3">
    <source>
        <dbReference type="ARBA" id="ARBA00022526"/>
    </source>
</evidence>
<evidence type="ECO:0000313" key="12">
    <source>
        <dbReference type="Proteomes" id="UP000717995"/>
    </source>
</evidence>
<keyword evidence="12" id="KW-1185">Reference proteome</keyword>
<comment type="similarity">
    <text evidence="2 7">Belongs to the glucose-6-phosphate dehydrogenase family.</text>
</comment>
<feature type="region of interest" description="Disordered" evidence="8">
    <location>
        <begin position="492"/>
        <end position="515"/>
    </location>
</feature>
<dbReference type="GO" id="GO:0004345">
    <property type="term" value="F:glucose-6-phosphate dehydrogenase activity"/>
    <property type="evidence" value="ECO:0007669"/>
    <property type="project" value="UniProtKB-EC"/>
</dbReference>
<dbReference type="PIRSF" id="PIRSF000110">
    <property type="entry name" value="G6PD"/>
    <property type="match status" value="1"/>
</dbReference>
<dbReference type="Pfam" id="PF02781">
    <property type="entry name" value="G6PD_C"/>
    <property type="match status" value="1"/>
</dbReference>
<dbReference type="NCBIfam" id="TIGR00871">
    <property type="entry name" value="zwf"/>
    <property type="match status" value="1"/>
</dbReference>
<feature type="active site" description="Proton acceptor" evidence="7">
    <location>
        <position position="271"/>
    </location>
</feature>
<sequence>MRHGLGYDRHLPGCSALVVILHKCARRSAKPCPESVLTVPCDMLVFGGTGDLALHKLLPALYHLHRDGRLAAQTRILALARQPLSRADYQSLAERRCRAQVARADFDTATWQSFAERLDYFAMDVSQSADFGRLAKRLDSHERVQVYYLATAPDLFEDIAAHLATAGLAGPLSRIVLEKPIGHSLDSAKAINAAIGAVFDESRVFRIDHYLGKETVQNLMALRFANALFEPIWRAGHIDHVQISVCETLGVENRGAYYDRSGAMRDMLQNHLLQLLCLVAMEAPVRFDAEAVRDEKLKVLQALKPIHGLDVQDTTVRGQYVAGKIGGQEVPAYYFEKNVDNDSDTETFVALHAEIDNWRWAGVPFYLRTGKRLAKKSSEIVIQFKPVPHRLFNGGEANCLLIRLQPEERISLQLMAKAPGKGMRLEPVELDLNLAQAFQQKRRWDAYERLLLDVIEGDSTLFMRRDEVEAAWSWIDPILRGWHEYYQSPRPYPAGSSGPEQAHGLLERHGRAWHE</sequence>
<evidence type="ECO:0000256" key="8">
    <source>
        <dbReference type="SAM" id="MobiDB-lite"/>
    </source>
</evidence>
<dbReference type="InterPro" id="IPR019796">
    <property type="entry name" value="G6P_DH_AS"/>
</dbReference>
<dbReference type="Gene3D" id="3.30.360.10">
    <property type="entry name" value="Dihydrodipicolinate Reductase, domain 2"/>
    <property type="match status" value="1"/>
</dbReference>
<keyword evidence="3 7" id="KW-0313">Glucose metabolism</keyword>
<name>A0ABS2IK36_9GAMM</name>
<comment type="pathway">
    <text evidence="1 7">Carbohydrate degradation; pentose phosphate pathway; D-ribulose 5-phosphate from D-glucose 6-phosphate (oxidative stage): step 1/3.</text>
</comment>
<proteinExistence type="inferred from homology"/>
<feature type="binding site" evidence="7">
    <location>
        <position position="81"/>
    </location>
    <ligand>
        <name>NADP(+)</name>
        <dbReference type="ChEBI" id="CHEBI:58349"/>
    </ligand>
</feature>
<keyword evidence="5 7" id="KW-0560">Oxidoreductase</keyword>